<proteinExistence type="predicted"/>
<keyword evidence="1" id="KW-1133">Transmembrane helix</keyword>
<feature type="transmembrane region" description="Helical" evidence="1">
    <location>
        <begin position="85"/>
        <end position="108"/>
    </location>
</feature>
<dbReference type="OrthoDB" id="8419862at2"/>
<dbReference type="InterPro" id="IPR008457">
    <property type="entry name" value="Cu-R_CopD_dom"/>
</dbReference>
<organism evidence="3 4">
    <name type="scientific">Thiolapillus brandeum</name>
    <dbReference type="NCBI Taxonomy" id="1076588"/>
    <lineage>
        <taxon>Bacteria</taxon>
        <taxon>Pseudomonadati</taxon>
        <taxon>Pseudomonadota</taxon>
        <taxon>Gammaproteobacteria</taxon>
        <taxon>Chromatiales</taxon>
        <taxon>Sedimenticolaceae</taxon>
        <taxon>Thiolapillus</taxon>
    </lineage>
</organism>
<accession>A0A7U6JKZ6</accession>
<keyword evidence="4" id="KW-1185">Reference proteome</keyword>
<evidence type="ECO:0000313" key="4">
    <source>
        <dbReference type="Proteomes" id="UP000031631"/>
    </source>
</evidence>
<evidence type="ECO:0000259" key="2">
    <source>
        <dbReference type="Pfam" id="PF05425"/>
    </source>
</evidence>
<name>A0A7U6JKZ6_9GAMM</name>
<protein>
    <recommendedName>
        <fullName evidence="2">Copper resistance protein D domain-containing protein</fullName>
    </recommendedName>
</protein>
<dbReference type="KEGG" id="tbn:TBH_C2614"/>
<sequence>MNFAIPLHVLSVVIWVGGMFFAHMVLRPTAVESLEPPLRLRLWRGVFGRFFPWVWLCILLILASGFWMIFGVYGGMGGLALHVHLMFGMGLVMMLVFFYIFFVPYAALKKAVAAENWPAGGQALAGIRRLVTFNLVLGLLTVIVSTGGVYWNLPM</sequence>
<gene>
    <name evidence="3" type="ORF">TBH_C2614</name>
</gene>
<dbReference type="EMBL" id="AP012273">
    <property type="protein sequence ID" value="BAO45520.1"/>
    <property type="molecule type" value="Genomic_DNA"/>
</dbReference>
<evidence type="ECO:0000313" key="3">
    <source>
        <dbReference type="EMBL" id="BAO45520.1"/>
    </source>
</evidence>
<dbReference type="Proteomes" id="UP000031631">
    <property type="component" value="Chromosome"/>
</dbReference>
<feature type="transmembrane region" description="Helical" evidence="1">
    <location>
        <begin position="6"/>
        <end position="26"/>
    </location>
</feature>
<keyword evidence="1" id="KW-0472">Membrane</keyword>
<dbReference type="GO" id="GO:0016020">
    <property type="term" value="C:membrane"/>
    <property type="evidence" value="ECO:0007669"/>
    <property type="project" value="InterPro"/>
</dbReference>
<dbReference type="AlphaFoldDB" id="A0A7U6JKZ6"/>
<dbReference type="Pfam" id="PF05425">
    <property type="entry name" value="CopD"/>
    <property type="match status" value="1"/>
</dbReference>
<feature type="domain" description="Copper resistance protein D" evidence="2">
    <location>
        <begin position="46"/>
        <end position="145"/>
    </location>
</feature>
<keyword evidence="1" id="KW-0812">Transmembrane</keyword>
<feature type="transmembrane region" description="Helical" evidence="1">
    <location>
        <begin position="129"/>
        <end position="151"/>
    </location>
</feature>
<feature type="transmembrane region" description="Helical" evidence="1">
    <location>
        <begin position="47"/>
        <end position="73"/>
    </location>
</feature>
<reference evidence="3 4" key="1">
    <citation type="journal article" date="2014" name="PLoS ONE">
        <title>Physiological and genomic features of a novel sulfur-oxidizing gammaproteobacterium belonging to a previously uncultivated symbiotic lineage isolated from a hydrothermal vent.</title>
        <authorList>
            <person name="Nunoura T."/>
            <person name="Takaki Y."/>
            <person name="Kazama H."/>
            <person name="Kakuta J."/>
            <person name="Shimamura S."/>
            <person name="Makita H."/>
            <person name="Hirai M."/>
            <person name="Miyazaki M."/>
            <person name="Takai K."/>
        </authorList>
    </citation>
    <scope>NUCLEOTIDE SEQUENCE [LARGE SCALE GENOMIC DNA]</scope>
    <source>
        <strain evidence="3 4">Hiromi1</strain>
    </source>
</reference>
<evidence type="ECO:0000256" key="1">
    <source>
        <dbReference type="SAM" id="Phobius"/>
    </source>
</evidence>